<dbReference type="Proteomes" id="UP000268051">
    <property type="component" value="Unassembled WGS sequence"/>
</dbReference>
<reference evidence="1 2" key="1">
    <citation type="submission" date="2018-10" db="EMBL/GenBank/DDBJ databases">
        <title>Horizontal transference of carbapenem resistance between Klebsiella pneumoniae and Kluyvera ascorbata during abdominal infection: a case report.</title>
        <authorList>
            <person name="Raro O.H.F."/>
            <person name="Lima-Morales D."/>
            <person name="Barth A.L."/>
            <person name="Paim T.G.S."/>
            <person name="Mott M.P."/>
            <person name="Riche C.V.W."/>
            <person name="Teixeira U.F."/>
            <person name="Waechter F."/>
            <person name="Dias C.A.G."/>
        </authorList>
    </citation>
    <scope>NUCLEOTIDE SEQUENCE [LARGE SCALE GENOMIC DNA]</scope>
    <source>
        <strain evidence="1 2">OT2</strain>
    </source>
</reference>
<evidence type="ECO:0000313" key="2">
    <source>
        <dbReference type="Proteomes" id="UP000268051"/>
    </source>
</evidence>
<gene>
    <name evidence="1" type="ORF">EB837_02900</name>
</gene>
<evidence type="ECO:0000313" key="1">
    <source>
        <dbReference type="EMBL" id="ROU17784.1"/>
    </source>
</evidence>
<name>A0A3N2SDW5_9ENTR</name>
<proteinExistence type="predicted"/>
<sequence length="148" mass="16527">MEGPSIRPILEDQNVDNQIKDLCFKDNESAFEYACKYCTTDIAERQGLLALVITDQEPDGDGNALYAVKISSDDGGFIVPALFMKNKSDVGIPILTKGDLVIWVPSQYSDEMAKTLGDKRKGWMGYLAAKAEPRLSQSEGWRIKERYV</sequence>
<organism evidence="1 2">
    <name type="scientific">Kluyvera ascorbata</name>
    <dbReference type="NCBI Taxonomy" id="51288"/>
    <lineage>
        <taxon>Bacteria</taxon>
        <taxon>Pseudomonadati</taxon>
        <taxon>Pseudomonadota</taxon>
        <taxon>Gammaproteobacteria</taxon>
        <taxon>Enterobacterales</taxon>
        <taxon>Enterobacteriaceae</taxon>
        <taxon>Kluyvera</taxon>
    </lineage>
</organism>
<accession>A0A3N2SDW5</accession>
<protein>
    <submittedName>
        <fullName evidence="1">Uncharacterized protein</fullName>
    </submittedName>
</protein>
<comment type="caution">
    <text evidence="1">The sequence shown here is derived from an EMBL/GenBank/DDBJ whole genome shotgun (WGS) entry which is preliminary data.</text>
</comment>
<dbReference type="AlphaFoldDB" id="A0A3N2SDW5"/>
<dbReference type="EMBL" id="RHFN01000002">
    <property type="protein sequence ID" value="ROU17784.1"/>
    <property type="molecule type" value="Genomic_DNA"/>
</dbReference>